<evidence type="ECO:0000313" key="3">
    <source>
        <dbReference type="EMBL" id="KAK7465741.1"/>
    </source>
</evidence>
<evidence type="ECO:0000313" key="4">
    <source>
        <dbReference type="Proteomes" id="UP001498398"/>
    </source>
</evidence>
<gene>
    <name evidence="3" type="ORF">VKT23_005713</name>
    <name evidence="2" type="ORF">VKT23_007113</name>
</gene>
<protein>
    <submittedName>
        <fullName evidence="3">Uncharacterized protein</fullName>
    </submittedName>
</protein>
<name>A0ABR1JRH8_9AGAR</name>
<feature type="region of interest" description="Disordered" evidence="1">
    <location>
        <begin position="1"/>
        <end position="71"/>
    </location>
</feature>
<dbReference type="EMBL" id="JBANRG010000006">
    <property type="protein sequence ID" value="KAK7465741.1"/>
    <property type="molecule type" value="Genomic_DNA"/>
</dbReference>
<reference evidence="3 4" key="1">
    <citation type="submission" date="2024-01" db="EMBL/GenBank/DDBJ databases">
        <title>A draft genome for the cacao thread blight pathogen Marasmiellus scandens.</title>
        <authorList>
            <person name="Baruah I.K."/>
            <person name="Leung J."/>
            <person name="Bukari Y."/>
            <person name="Amoako-Attah I."/>
            <person name="Meinhardt L.W."/>
            <person name="Bailey B.A."/>
            <person name="Cohen S.P."/>
        </authorList>
    </citation>
    <scope>NUCLEOTIDE SEQUENCE [LARGE SCALE GENOMIC DNA]</scope>
    <source>
        <strain evidence="3 4">GH-19</strain>
    </source>
</reference>
<accession>A0ABR1JRH8</accession>
<sequence length="376" mass="41831">MTSEFESCLASLDNSPSLQIHPSSRPSPSSHTTFELVLNTPSKQSVRSRRYVPSPLSGKQSENVAPSLSRTSSFSGSIVIGRESRSSVNRGGSFASPPFLPLPPISSEPSVEFRSFLDFTFQSFSLSAASNTRPHTPPLPPLPSLSQPLFTPSSPKPKPVLQLSSLNHPNSPYVPWDSPVRREIFRPLTPDSYVSDFSQYSRPYSRSGARAPEPLDLPEVENGRPHMKLLKMSQSIRNIRRSVKRNVAHVAKRITNLSTTRSKSLDDRDITPAPALPEQSLNIDFPPYPRPSSPCASVDTSNTRSLAMWLESRRQDTHARDILFMSLEDYERRGSWIDLPEGEHYICDVEGCHFHTHVPDTPVSIDSGASRYARDP</sequence>
<keyword evidence="4" id="KW-1185">Reference proteome</keyword>
<organism evidence="3 4">
    <name type="scientific">Marasmiellus scandens</name>
    <dbReference type="NCBI Taxonomy" id="2682957"/>
    <lineage>
        <taxon>Eukaryota</taxon>
        <taxon>Fungi</taxon>
        <taxon>Dikarya</taxon>
        <taxon>Basidiomycota</taxon>
        <taxon>Agaricomycotina</taxon>
        <taxon>Agaricomycetes</taxon>
        <taxon>Agaricomycetidae</taxon>
        <taxon>Agaricales</taxon>
        <taxon>Marasmiineae</taxon>
        <taxon>Omphalotaceae</taxon>
        <taxon>Marasmiellus</taxon>
    </lineage>
</organism>
<comment type="caution">
    <text evidence="3">The sequence shown here is derived from an EMBL/GenBank/DDBJ whole genome shotgun (WGS) entry which is preliminary data.</text>
</comment>
<evidence type="ECO:0000256" key="1">
    <source>
        <dbReference type="SAM" id="MobiDB-lite"/>
    </source>
</evidence>
<feature type="region of interest" description="Disordered" evidence="1">
    <location>
        <begin position="130"/>
        <end position="164"/>
    </location>
</feature>
<feature type="compositionally biased region" description="Polar residues" evidence="1">
    <location>
        <begin position="57"/>
        <end position="71"/>
    </location>
</feature>
<dbReference type="Proteomes" id="UP001498398">
    <property type="component" value="Unassembled WGS sequence"/>
</dbReference>
<dbReference type="EMBL" id="JBANRG010000009">
    <property type="protein sequence ID" value="KAK7463774.1"/>
    <property type="molecule type" value="Genomic_DNA"/>
</dbReference>
<feature type="compositionally biased region" description="Polar residues" evidence="1">
    <location>
        <begin position="12"/>
        <end position="21"/>
    </location>
</feature>
<feature type="compositionally biased region" description="Low complexity" evidence="1">
    <location>
        <begin position="144"/>
        <end position="153"/>
    </location>
</feature>
<proteinExistence type="predicted"/>
<evidence type="ECO:0000313" key="2">
    <source>
        <dbReference type="EMBL" id="KAK7463774.1"/>
    </source>
</evidence>